<keyword evidence="2" id="KW-1133">Transmembrane helix</keyword>
<dbReference type="Proteomes" id="UP000308230">
    <property type="component" value="Unassembled WGS sequence"/>
</dbReference>
<dbReference type="Pfam" id="PF19754">
    <property type="entry name" value="DUF6241"/>
    <property type="match status" value="1"/>
</dbReference>
<dbReference type="AlphaFoldDB" id="A0A5R9F2W5"/>
<proteinExistence type="predicted"/>
<evidence type="ECO:0000256" key="1">
    <source>
        <dbReference type="SAM" id="MobiDB-lite"/>
    </source>
</evidence>
<comment type="caution">
    <text evidence="3">The sequence shown here is derived from an EMBL/GenBank/DDBJ whole genome shotgun (WGS) entry which is preliminary data.</text>
</comment>
<reference evidence="3 4" key="1">
    <citation type="submission" date="2019-04" db="EMBL/GenBank/DDBJ databases">
        <title>Bacillus caeni sp. nov., a bacterium isolated from mangrove sediment.</title>
        <authorList>
            <person name="Huang H."/>
            <person name="Mo K."/>
            <person name="Hu Y."/>
        </authorList>
    </citation>
    <scope>NUCLEOTIDE SEQUENCE [LARGE SCALE GENOMIC DNA]</scope>
    <source>
        <strain evidence="3 4">HB172195</strain>
    </source>
</reference>
<dbReference type="OrthoDB" id="1932566at2"/>
<organism evidence="3 4">
    <name type="scientific">Exobacillus caeni</name>
    <dbReference type="NCBI Taxonomy" id="2574798"/>
    <lineage>
        <taxon>Bacteria</taxon>
        <taxon>Bacillati</taxon>
        <taxon>Bacillota</taxon>
        <taxon>Bacilli</taxon>
        <taxon>Bacillales</taxon>
        <taxon>Guptibacillaceae</taxon>
        <taxon>Exobacillus</taxon>
    </lineage>
</organism>
<evidence type="ECO:0000313" key="3">
    <source>
        <dbReference type="EMBL" id="TLS36839.1"/>
    </source>
</evidence>
<evidence type="ECO:0000256" key="2">
    <source>
        <dbReference type="SAM" id="Phobius"/>
    </source>
</evidence>
<dbReference type="InterPro" id="IPR046208">
    <property type="entry name" value="DUF6241"/>
</dbReference>
<protein>
    <submittedName>
        <fullName evidence="3">Uncharacterized protein</fullName>
    </submittedName>
</protein>
<gene>
    <name evidence="3" type="ORF">FCL54_12845</name>
</gene>
<dbReference type="EMBL" id="SWLG01000008">
    <property type="protein sequence ID" value="TLS36839.1"/>
    <property type="molecule type" value="Genomic_DNA"/>
</dbReference>
<keyword evidence="2" id="KW-0472">Membrane</keyword>
<evidence type="ECO:0000313" key="4">
    <source>
        <dbReference type="Proteomes" id="UP000308230"/>
    </source>
</evidence>
<dbReference type="PROSITE" id="PS51257">
    <property type="entry name" value="PROKAR_LIPOPROTEIN"/>
    <property type="match status" value="1"/>
</dbReference>
<accession>A0A5R9F2W5</accession>
<feature type="region of interest" description="Disordered" evidence="1">
    <location>
        <begin position="39"/>
        <end position="67"/>
    </location>
</feature>
<name>A0A5R9F2W5_9BACL</name>
<keyword evidence="2" id="KW-0812">Transmembrane</keyword>
<sequence length="177" mass="19975">MKTKNLFLIFITIIVIACGVMYWAILEASESVNGIGKSAHSQQKADETSTSNEPKISESDSISIDEEGVPSEDRFQSLLHWMTHQKVKASEKWGKMQITEERIDQMLQVLNTVKGTTNEYEHQEFYEDALNQWSGGDFSNAVTVHNTIWKWNGGTIGKATGPMTKTEEEAYIAVHFK</sequence>
<keyword evidence="4" id="KW-1185">Reference proteome</keyword>
<feature type="transmembrane region" description="Helical" evidence="2">
    <location>
        <begin position="7"/>
        <end position="25"/>
    </location>
</feature>
<dbReference type="RefSeq" id="WP_138127038.1">
    <property type="nucleotide sequence ID" value="NZ_SWLG01000008.1"/>
</dbReference>